<accession>A0A9D2P6L2</accession>
<dbReference type="InterPro" id="IPR017871">
    <property type="entry name" value="ABC_transporter-like_CS"/>
</dbReference>
<dbReference type="InterPro" id="IPR011527">
    <property type="entry name" value="ABC1_TM_dom"/>
</dbReference>
<dbReference type="InterPro" id="IPR027417">
    <property type="entry name" value="P-loop_NTPase"/>
</dbReference>
<gene>
    <name evidence="11" type="ORF">H9756_10080</name>
</gene>
<feature type="domain" description="ABC transporter" evidence="9">
    <location>
        <begin position="394"/>
        <end position="628"/>
    </location>
</feature>
<dbReference type="InterPro" id="IPR036640">
    <property type="entry name" value="ABC1_TM_sf"/>
</dbReference>
<evidence type="ECO:0000256" key="1">
    <source>
        <dbReference type="ARBA" id="ARBA00004651"/>
    </source>
</evidence>
<protein>
    <submittedName>
        <fullName evidence="11">ABC transporter ATP-binding protein/permease</fullName>
    </submittedName>
</protein>
<feature type="transmembrane region" description="Helical" evidence="8">
    <location>
        <begin position="36"/>
        <end position="56"/>
    </location>
</feature>
<evidence type="ECO:0000256" key="3">
    <source>
        <dbReference type="ARBA" id="ARBA00022692"/>
    </source>
</evidence>
<keyword evidence="6 8" id="KW-1133">Transmembrane helix</keyword>
<dbReference type="Pfam" id="PF00664">
    <property type="entry name" value="ABC_membrane"/>
    <property type="match status" value="1"/>
</dbReference>
<dbReference type="Proteomes" id="UP000823895">
    <property type="component" value="Unassembled WGS sequence"/>
</dbReference>
<name>A0A9D2P6L2_9FIRM</name>
<evidence type="ECO:0000256" key="2">
    <source>
        <dbReference type="ARBA" id="ARBA00022448"/>
    </source>
</evidence>
<evidence type="ECO:0000256" key="7">
    <source>
        <dbReference type="ARBA" id="ARBA00023136"/>
    </source>
</evidence>
<dbReference type="Gene3D" id="1.20.1560.10">
    <property type="entry name" value="ABC transporter type 1, transmembrane domain"/>
    <property type="match status" value="1"/>
</dbReference>
<evidence type="ECO:0000256" key="8">
    <source>
        <dbReference type="SAM" id="Phobius"/>
    </source>
</evidence>
<evidence type="ECO:0000313" key="12">
    <source>
        <dbReference type="Proteomes" id="UP000823895"/>
    </source>
</evidence>
<evidence type="ECO:0000256" key="6">
    <source>
        <dbReference type="ARBA" id="ARBA00022989"/>
    </source>
</evidence>
<keyword evidence="4" id="KW-0547">Nucleotide-binding</keyword>
<dbReference type="InterPro" id="IPR039421">
    <property type="entry name" value="Type_1_exporter"/>
</dbReference>
<feature type="domain" description="ABC transmembrane type-1" evidence="10">
    <location>
        <begin position="37"/>
        <end position="327"/>
    </location>
</feature>
<comment type="subcellular location">
    <subcellularLocation>
        <location evidence="1">Cell membrane</location>
        <topology evidence="1">Multi-pass membrane protein</topology>
    </subcellularLocation>
</comment>
<dbReference type="AlphaFoldDB" id="A0A9D2P6L2"/>
<keyword evidence="7 8" id="KW-0472">Membrane</keyword>
<dbReference type="GO" id="GO:0005524">
    <property type="term" value="F:ATP binding"/>
    <property type="evidence" value="ECO:0007669"/>
    <property type="project" value="UniProtKB-KW"/>
</dbReference>
<dbReference type="GO" id="GO:0140359">
    <property type="term" value="F:ABC-type transporter activity"/>
    <property type="evidence" value="ECO:0007669"/>
    <property type="project" value="InterPro"/>
</dbReference>
<dbReference type="InterPro" id="IPR003439">
    <property type="entry name" value="ABC_transporter-like_ATP-bd"/>
</dbReference>
<dbReference type="PANTHER" id="PTHR24221:SF499">
    <property type="entry name" value="FATTY ACID ABC TRANSPORTER ATP-BINDING_PERMEASE PROTEIN"/>
    <property type="match status" value="1"/>
</dbReference>
<feature type="transmembrane region" description="Helical" evidence="8">
    <location>
        <begin position="76"/>
        <end position="100"/>
    </location>
</feature>
<dbReference type="PROSITE" id="PS50929">
    <property type="entry name" value="ABC_TM1F"/>
    <property type="match status" value="1"/>
</dbReference>
<dbReference type="SUPFAM" id="SSF90123">
    <property type="entry name" value="ABC transporter transmembrane region"/>
    <property type="match status" value="1"/>
</dbReference>
<proteinExistence type="predicted"/>
<keyword evidence="2" id="KW-0813">Transport</keyword>
<dbReference type="Pfam" id="PF00005">
    <property type="entry name" value="ABC_tran"/>
    <property type="match status" value="1"/>
</dbReference>
<dbReference type="EMBL" id="DWWI01000205">
    <property type="protein sequence ID" value="HJC44003.1"/>
    <property type="molecule type" value="Genomic_DNA"/>
</dbReference>
<evidence type="ECO:0000256" key="4">
    <source>
        <dbReference type="ARBA" id="ARBA00022741"/>
    </source>
</evidence>
<dbReference type="CDD" id="cd03254">
    <property type="entry name" value="ABCC_Glucan_exporter_like"/>
    <property type="match status" value="1"/>
</dbReference>
<dbReference type="InterPro" id="IPR003593">
    <property type="entry name" value="AAA+_ATPase"/>
</dbReference>
<reference evidence="11" key="1">
    <citation type="journal article" date="2021" name="PeerJ">
        <title>Extensive microbial diversity within the chicken gut microbiome revealed by metagenomics and culture.</title>
        <authorList>
            <person name="Gilroy R."/>
            <person name="Ravi A."/>
            <person name="Getino M."/>
            <person name="Pursley I."/>
            <person name="Horton D.L."/>
            <person name="Alikhan N.F."/>
            <person name="Baker D."/>
            <person name="Gharbi K."/>
            <person name="Hall N."/>
            <person name="Watson M."/>
            <person name="Adriaenssens E.M."/>
            <person name="Foster-Nyarko E."/>
            <person name="Jarju S."/>
            <person name="Secka A."/>
            <person name="Antonio M."/>
            <person name="Oren A."/>
            <person name="Chaudhuri R.R."/>
            <person name="La Ragione R."/>
            <person name="Hildebrand F."/>
            <person name="Pallen M.J."/>
        </authorList>
    </citation>
    <scope>NUCLEOTIDE SEQUENCE</scope>
    <source>
        <strain evidence="11">CHK165-2605</strain>
    </source>
</reference>
<evidence type="ECO:0000259" key="9">
    <source>
        <dbReference type="PROSITE" id="PS50893"/>
    </source>
</evidence>
<organism evidence="11 12">
    <name type="scientific">Candidatus Mediterraneibacter gallistercoris</name>
    <dbReference type="NCBI Taxonomy" id="2838671"/>
    <lineage>
        <taxon>Bacteria</taxon>
        <taxon>Bacillati</taxon>
        <taxon>Bacillota</taxon>
        <taxon>Clostridia</taxon>
        <taxon>Lachnospirales</taxon>
        <taxon>Lachnospiraceae</taxon>
        <taxon>Mediterraneibacter</taxon>
    </lineage>
</organism>
<dbReference type="GO" id="GO:0016887">
    <property type="term" value="F:ATP hydrolysis activity"/>
    <property type="evidence" value="ECO:0007669"/>
    <property type="project" value="InterPro"/>
</dbReference>
<dbReference type="PANTHER" id="PTHR24221">
    <property type="entry name" value="ATP-BINDING CASSETTE SUB-FAMILY B"/>
    <property type="match status" value="1"/>
</dbReference>
<comment type="caution">
    <text evidence="11">The sequence shown here is derived from an EMBL/GenBank/DDBJ whole genome shotgun (WGS) entry which is preliminary data.</text>
</comment>
<dbReference type="Gene3D" id="3.40.50.300">
    <property type="entry name" value="P-loop containing nucleotide triphosphate hydrolases"/>
    <property type="match status" value="1"/>
</dbReference>
<dbReference type="GO" id="GO:0005886">
    <property type="term" value="C:plasma membrane"/>
    <property type="evidence" value="ECO:0007669"/>
    <property type="project" value="UniProtKB-SubCell"/>
</dbReference>
<evidence type="ECO:0000259" key="10">
    <source>
        <dbReference type="PROSITE" id="PS50929"/>
    </source>
</evidence>
<sequence length="632" mass="69922">MNKQQNEKKSGGRINTATKLINRVIRYMLHYYKYPFILVIVCILITAIATVVGATFPQTLVDDYITPMLQNGTDDFSGLASDLIRLACIMGVGVITAFSYNRIMVNVSQGTMRHLRDDLFRRMESLPIKYFDTHAHGDIMSVYTNDVDTLRQLLSQSIPQIINSVITMVATLITMIILNPALTVISILTAVVMLFVTSNFSKLSGRYYIRQQIDLGAVDGFIEEMLDGQKVVKVFCHEEAAMRDFHEVNEKLRNSTNKANRYANLLMPINANIGWISYALVAIVGAILGINGLAGVTIGTVVTFVGLNKSFTNPITQVSQQINFVVNAAAGAQRVFDLMDQEPEKDEGYVELVNAVEDENGNLTESPVRTNIWAWKHPHKAEGTVTYTKQEGAVVLDDVDFGYDENKIVLHNISLYAKPGQKIAFVGATGAGKTTITNLINRFYDIADGKIRYDGININKIKKPDLRRSLGMVLQDTHLFTGTVMDNIRYGKLDATDEDCIKAAKLANADGFIRRLPDGYDTMLTGDGANLSQGQRQLLAIARAAVADPPALILDEATSSIDTRTEKLIQAGMDALMKGRTTFVIAHRLSTVKNSDCIMVMEQGRIIERGTHDELIAAKGKYYQLYTGNFAA</sequence>
<dbReference type="FunFam" id="3.40.50.300:FF:000287">
    <property type="entry name" value="Multidrug ABC transporter ATP-binding protein"/>
    <property type="match status" value="1"/>
</dbReference>
<dbReference type="SUPFAM" id="SSF52540">
    <property type="entry name" value="P-loop containing nucleoside triphosphate hydrolases"/>
    <property type="match status" value="1"/>
</dbReference>
<reference evidence="11" key="2">
    <citation type="submission" date="2021-04" db="EMBL/GenBank/DDBJ databases">
        <authorList>
            <person name="Gilroy R."/>
        </authorList>
    </citation>
    <scope>NUCLEOTIDE SEQUENCE</scope>
    <source>
        <strain evidence="11">CHK165-2605</strain>
    </source>
</reference>
<keyword evidence="3 8" id="KW-0812">Transmembrane</keyword>
<keyword evidence="5 11" id="KW-0067">ATP-binding</keyword>
<dbReference type="SMART" id="SM00382">
    <property type="entry name" value="AAA"/>
    <property type="match status" value="1"/>
</dbReference>
<feature type="transmembrane region" description="Helical" evidence="8">
    <location>
        <begin position="275"/>
        <end position="307"/>
    </location>
</feature>
<dbReference type="PROSITE" id="PS50893">
    <property type="entry name" value="ABC_TRANSPORTER_2"/>
    <property type="match status" value="1"/>
</dbReference>
<dbReference type="PROSITE" id="PS00211">
    <property type="entry name" value="ABC_TRANSPORTER_1"/>
    <property type="match status" value="1"/>
</dbReference>
<feature type="transmembrane region" description="Helical" evidence="8">
    <location>
        <begin position="161"/>
        <end position="178"/>
    </location>
</feature>
<evidence type="ECO:0000313" key="11">
    <source>
        <dbReference type="EMBL" id="HJC44003.1"/>
    </source>
</evidence>
<dbReference type="CDD" id="cd18547">
    <property type="entry name" value="ABC_6TM_Tm288_like"/>
    <property type="match status" value="1"/>
</dbReference>
<feature type="transmembrane region" description="Helical" evidence="8">
    <location>
        <begin position="184"/>
        <end position="201"/>
    </location>
</feature>
<evidence type="ECO:0000256" key="5">
    <source>
        <dbReference type="ARBA" id="ARBA00022840"/>
    </source>
</evidence>